<evidence type="ECO:0000256" key="4">
    <source>
        <dbReference type="ARBA" id="ARBA00023136"/>
    </source>
</evidence>
<dbReference type="STRING" id="264251.FB00_10070"/>
<feature type="transmembrane region" description="Helical" evidence="5">
    <location>
        <begin position="203"/>
        <end position="227"/>
    </location>
</feature>
<dbReference type="GO" id="GO:0016020">
    <property type="term" value="C:membrane"/>
    <property type="evidence" value="ECO:0007669"/>
    <property type="project" value="UniProtKB-SubCell"/>
</dbReference>
<evidence type="ECO:0000313" key="8">
    <source>
        <dbReference type="Proteomes" id="UP000035265"/>
    </source>
</evidence>
<evidence type="ECO:0000313" key="7">
    <source>
        <dbReference type="EMBL" id="KLN34838.1"/>
    </source>
</evidence>
<feature type="transmembrane region" description="Helical" evidence="5">
    <location>
        <begin position="386"/>
        <end position="410"/>
    </location>
</feature>
<dbReference type="EMBL" id="JNBQ01000009">
    <property type="protein sequence ID" value="KLN34838.1"/>
    <property type="molecule type" value="Genomic_DNA"/>
</dbReference>
<feature type="transmembrane region" description="Helical" evidence="5">
    <location>
        <begin position="353"/>
        <end position="374"/>
    </location>
</feature>
<dbReference type="Proteomes" id="UP000035265">
    <property type="component" value="Unassembled WGS sequence"/>
</dbReference>
<dbReference type="InterPro" id="IPR011547">
    <property type="entry name" value="SLC26A/SulP_dom"/>
</dbReference>
<dbReference type="Pfam" id="PF00916">
    <property type="entry name" value="Sulfate_transp"/>
    <property type="match status" value="1"/>
</dbReference>
<feature type="domain" description="STAS" evidence="6">
    <location>
        <begin position="446"/>
        <end position="551"/>
    </location>
</feature>
<feature type="transmembrane region" description="Helical" evidence="5">
    <location>
        <begin position="74"/>
        <end position="94"/>
    </location>
</feature>
<evidence type="ECO:0000256" key="3">
    <source>
        <dbReference type="ARBA" id="ARBA00022989"/>
    </source>
</evidence>
<organism evidence="7 8">
    <name type="scientific">Cellulosimicrobium funkei</name>
    <dbReference type="NCBI Taxonomy" id="264251"/>
    <lineage>
        <taxon>Bacteria</taxon>
        <taxon>Bacillati</taxon>
        <taxon>Actinomycetota</taxon>
        <taxon>Actinomycetes</taxon>
        <taxon>Micrococcales</taxon>
        <taxon>Promicromonosporaceae</taxon>
        <taxon>Cellulosimicrobium</taxon>
    </lineage>
</organism>
<feature type="transmembrane region" description="Helical" evidence="5">
    <location>
        <begin position="247"/>
        <end position="271"/>
    </location>
</feature>
<dbReference type="PROSITE" id="PS50801">
    <property type="entry name" value="STAS"/>
    <property type="match status" value="1"/>
</dbReference>
<keyword evidence="8" id="KW-1185">Reference proteome</keyword>
<evidence type="ECO:0000259" key="6">
    <source>
        <dbReference type="PROSITE" id="PS50801"/>
    </source>
</evidence>
<evidence type="ECO:0000256" key="2">
    <source>
        <dbReference type="ARBA" id="ARBA00022692"/>
    </source>
</evidence>
<evidence type="ECO:0000256" key="5">
    <source>
        <dbReference type="SAM" id="Phobius"/>
    </source>
</evidence>
<dbReference type="SUPFAM" id="SSF52091">
    <property type="entry name" value="SpoIIaa-like"/>
    <property type="match status" value="1"/>
</dbReference>
<dbReference type="PATRIC" id="fig|264251.5.peg.2049"/>
<comment type="caution">
    <text evidence="7">The sequence shown here is derived from an EMBL/GenBank/DDBJ whole genome shotgun (WGS) entry which is preliminary data.</text>
</comment>
<dbReference type="PANTHER" id="PTHR11814">
    <property type="entry name" value="SULFATE TRANSPORTER"/>
    <property type="match status" value="1"/>
</dbReference>
<dbReference type="GO" id="GO:0055085">
    <property type="term" value="P:transmembrane transport"/>
    <property type="evidence" value="ECO:0007669"/>
    <property type="project" value="InterPro"/>
</dbReference>
<feature type="transmembrane region" description="Helical" evidence="5">
    <location>
        <begin position="100"/>
        <end position="121"/>
    </location>
</feature>
<dbReference type="InterPro" id="IPR001902">
    <property type="entry name" value="SLC26A/SulP_fam"/>
</dbReference>
<keyword evidence="4 5" id="KW-0472">Membrane</keyword>
<dbReference type="InterPro" id="IPR036513">
    <property type="entry name" value="STAS_dom_sf"/>
</dbReference>
<dbReference type="RefSeq" id="WP_082141181.1">
    <property type="nucleotide sequence ID" value="NZ_JNBQ01000009.1"/>
</dbReference>
<protein>
    <submittedName>
        <fullName evidence="7">Sulfate transporter</fullName>
    </submittedName>
</protein>
<reference evidence="7 8" key="1">
    <citation type="submission" date="2014-05" db="EMBL/GenBank/DDBJ databases">
        <title>Cellulosimicrobium funkei U11 genome.</title>
        <authorList>
            <person name="Hu C."/>
            <person name="Gong Y."/>
            <person name="Wan W."/>
            <person name="Jiang M."/>
        </authorList>
    </citation>
    <scope>NUCLEOTIDE SEQUENCE [LARGE SCALE GENOMIC DNA]</scope>
    <source>
        <strain evidence="7 8">U11</strain>
    </source>
</reference>
<comment type="subcellular location">
    <subcellularLocation>
        <location evidence="1">Membrane</location>
        <topology evidence="1">Multi-pass membrane protein</topology>
    </subcellularLocation>
</comment>
<proteinExistence type="predicted"/>
<feature type="transmembrane region" description="Helical" evidence="5">
    <location>
        <begin position="325"/>
        <end position="347"/>
    </location>
</feature>
<accession>A0A0H2KNS5</accession>
<dbReference type="AlphaFoldDB" id="A0A0H2KNS5"/>
<evidence type="ECO:0000256" key="1">
    <source>
        <dbReference type="ARBA" id="ARBA00004141"/>
    </source>
</evidence>
<gene>
    <name evidence="7" type="ORF">FB00_10070</name>
</gene>
<name>A0A0H2KNS5_9MICO</name>
<dbReference type="Gene3D" id="3.30.750.24">
    <property type="entry name" value="STAS domain"/>
    <property type="match status" value="1"/>
</dbReference>
<dbReference type="InterPro" id="IPR002645">
    <property type="entry name" value="STAS_dom"/>
</dbReference>
<keyword evidence="2 5" id="KW-0812">Transmembrane</keyword>
<sequence length="591" mass="60202">MSPRPVRAVRGWWDGVRPAPGTFWRSAGAGVPGAVGGVPDGMATATLVGVNPIHGLYATAVGRIAGGLTVDSRLMIVTTTSAAALAAGSALAGVPGEDRLAALILLTTLAGAVMVVAGLVGLGRLTGFVSHSVMTGFLTGVSVNILLGQLDDLTGADPSASLAVGQAFQVLRSPGTWDVPTLVVGLGSVAVLLVLGRTRVAPYAAVVVLVVSAVGVWALGATSVRLVGDAGEIPAGLPSLALPDLGLVSVDVAVGALAVAAIVLVQGAGVAESVPNPGGRRADPNRNFVGQGVANLAVGFFRGIPVGGSVGQTAISTAAGARDRWAGIMSGVWVLVVLVALSGPVGAVPSATLAALLAVASVGSIRLSAMATAWRTGSQSQVAMATTFLATLLLPVAAAVGIGAALSILLQANRESQDLRIVRLVPQEGGHYREEPAPRRLDDATVTVLDVYGSLFYAGARSLEAALPEPAHAHDAVVVLRLRGRASLGATAFTVLAHYADRLGEGGGRLYVSGVDPALAEKFEQVIDLRLHERIAVYPARPVIGESTADAMRHAEAWLVRGVETAQIPVVRPDGLAKRLWSHLRTTLHRR</sequence>
<feature type="transmembrane region" description="Helical" evidence="5">
    <location>
        <begin position="179"/>
        <end position="196"/>
    </location>
</feature>
<keyword evidence="3 5" id="KW-1133">Transmembrane helix</keyword>
<feature type="transmembrane region" description="Helical" evidence="5">
    <location>
        <begin position="128"/>
        <end position="147"/>
    </location>
</feature>